<evidence type="ECO:0000256" key="1">
    <source>
        <dbReference type="SAM" id="MobiDB-lite"/>
    </source>
</evidence>
<dbReference type="Proteomes" id="UP000600139">
    <property type="component" value="Unassembled WGS sequence"/>
</dbReference>
<dbReference type="RefSeq" id="WP_200352657.1">
    <property type="nucleotide sequence ID" value="NZ_BAABHZ010000001.1"/>
</dbReference>
<accession>A0A934R930</accession>
<proteinExistence type="predicted"/>
<feature type="compositionally biased region" description="Basic and acidic residues" evidence="1">
    <location>
        <begin position="100"/>
        <end position="109"/>
    </location>
</feature>
<reference evidence="2" key="1">
    <citation type="submission" date="2021-01" db="EMBL/GenBank/DDBJ databases">
        <title>Modified the classification status of verrucomicrobia.</title>
        <authorList>
            <person name="Feng X."/>
        </authorList>
    </citation>
    <scope>NUCLEOTIDE SEQUENCE</scope>
    <source>
        <strain evidence="2">JCM 18052</strain>
    </source>
</reference>
<name>A0A934R930_9BACT</name>
<protein>
    <submittedName>
        <fullName evidence="2">Uncharacterized protein</fullName>
    </submittedName>
</protein>
<keyword evidence="3" id="KW-1185">Reference proteome</keyword>
<dbReference type="AlphaFoldDB" id="A0A934R930"/>
<evidence type="ECO:0000313" key="2">
    <source>
        <dbReference type="EMBL" id="MBK1817725.1"/>
    </source>
</evidence>
<dbReference type="EMBL" id="JAENIK010000012">
    <property type="protein sequence ID" value="MBK1817725.1"/>
    <property type="molecule type" value="Genomic_DNA"/>
</dbReference>
<feature type="region of interest" description="Disordered" evidence="1">
    <location>
        <begin position="88"/>
        <end position="109"/>
    </location>
</feature>
<gene>
    <name evidence="2" type="ORF">JIN84_19050</name>
</gene>
<sequence length="109" mass="12123">MEKPMNRAEALPIATPWAAADRSPQLLVPPKSGEPLENRINFWQTIQHPTLMSQNDYLSRIAAVRATKSSRTSQEAYDQVDRMAKSTVGGFVTKAADTPPDGRKQQKKT</sequence>
<evidence type="ECO:0000313" key="3">
    <source>
        <dbReference type="Proteomes" id="UP000600139"/>
    </source>
</evidence>
<comment type="caution">
    <text evidence="2">The sequence shown here is derived from an EMBL/GenBank/DDBJ whole genome shotgun (WGS) entry which is preliminary data.</text>
</comment>
<organism evidence="2 3">
    <name type="scientific">Luteolibacter yonseiensis</name>
    <dbReference type="NCBI Taxonomy" id="1144680"/>
    <lineage>
        <taxon>Bacteria</taxon>
        <taxon>Pseudomonadati</taxon>
        <taxon>Verrucomicrobiota</taxon>
        <taxon>Verrucomicrobiia</taxon>
        <taxon>Verrucomicrobiales</taxon>
        <taxon>Verrucomicrobiaceae</taxon>
        <taxon>Luteolibacter</taxon>
    </lineage>
</organism>